<dbReference type="Pfam" id="PF06244">
    <property type="entry name" value="Ccdc124"/>
    <property type="match status" value="1"/>
</dbReference>
<comment type="similarity">
    <text evidence="2">Belongs to the CCDC124 family.</text>
</comment>
<reference evidence="7" key="1">
    <citation type="submission" date="2017-02" db="UniProtKB">
        <authorList>
            <consortium name="WormBaseParasite"/>
        </authorList>
    </citation>
    <scope>IDENTIFICATION</scope>
</reference>
<dbReference type="GO" id="GO:0005634">
    <property type="term" value="C:nucleus"/>
    <property type="evidence" value="ECO:0007669"/>
    <property type="project" value="TreeGrafter"/>
</dbReference>
<evidence type="ECO:0000259" key="4">
    <source>
        <dbReference type="Pfam" id="PF06244"/>
    </source>
</evidence>
<feature type="domain" description="Coiled-coil" evidence="4">
    <location>
        <begin position="4"/>
        <end position="76"/>
    </location>
</feature>
<evidence type="ECO:0000313" key="7">
    <source>
        <dbReference type="WBParaSite" id="TCLT_0001081001-mRNA-1"/>
    </source>
</evidence>
<evidence type="ECO:0000313" key="5">
    <source>
        <dbReference type="EMBL" id="VDN08510.1"/>
    </source>
</evidence>
<dbReference type="InterPro" id="IPR036910">
    <property type="entry name" value="HMG_box_dom_sf"/>
</dbReference>
<reference evidence="5 6" key="2">
    <citation type="submission" date="2018-11" db="EMBL/GenBank/DDBJ databases">
        <authorList>
            <consortium name="Pathogen Informatics"/>
        </authorList>
    </citation>
    <scope>NUCLEOTIDE SEQUENCE [LARGE SCALE GENOMIC DNA]</scope>
</reference>
<evidence type="ECO:0000256" key="2">
    <source>
        <dbReference type="ARBA" id="ARBA00008296"/>
    </source>
</evidence>
<dbReference type="PANTHER" id="PTHR21680:SF0">
    <property type="entry name" value="COILED-COIL DOMAIN-CONTAINING PROTEIN 124"/>
    <property type="match status" value="1"/>
</dbReference>
<sequence>VEGETARSVEEAIKVLSIKASPRDYHPEKRVRAAYQEFEEKLLPQLKKEFPTYRLSQLKQVLKKRWQKSPENPLNQKILDIIQ</sequence>
<gene>
    <name evidence="5" type="ORF">TCLT_LOCUS10792</name>
</gene>
<dbReference type="EMBL" id="UYYF01005370">
    <property type="protein sequence ID" value="VDN08510.1"/>
    <property type="molecule type" value="Genomic_DNA"/>
</dbReference>
<evidence type="ECO:0000313" key="6">
    <source>
        <dbReference type="Proteomes" id="UP000276776"/>
    </source>
</evidence>
<dbReference type="GO" id="GO:0030496">
    <property type="term" value="C:midbody"/>
    <property type="evidence" value="ECO:0007669"/>
    <property type="project" value="UniProtKB-SubCell"/>
</dbReference>
<keyword evidence="6" id="KW-1185">Reference proteome</keyword>
<dbReference type="STRING" id="103827.A0A0N5DC91"/>
<dbReference type="PANTHER" id="PTHR21680">
    <property type="entry name" value="COILED-COIL DOMAIN-CONTAINING PROTEIN 124"/>
    <property type="match status" value="1"/>
</dbReference>
<protein>
    <submittedName>
        <fullName evidence="7">DUF3418 domain-containing protein</fullName>
    </submittedName>
</protein>
<organism evidence="7">
    <name type="scientific">Thelazia callipaeda</name>
    <name type="common">Oriental eyeworm</name>
    <name type="synonym">Parasitic nematode</name>
    <dbReference type="NCBI Taxonomy" id="103827"/>
    <lineage>
        <taxon>Eukaryota</taxon>
        <taxon>Metazoa</taxon>
        <taxon>Ecdysozoa</taxon>
        <taxon>Nematoda</taxon>
        <taxon>Chromadorea</taxon>
        <taxon>Rhabditida</taxon>
        <taxon>Spirurina</taxon>
        <taxon>Spiruromorpha</taxon>
        <taxon>Thelazioidea</taxon>
        <taxon>Thelaziidae</taxon>
        <taxon>Thelazia</taxon>
    </lineage>
</organism>
<dbReference type="Proteomes" id="UP000276776">
    <property type="component" value="Unassembled WGS sequence"/>
</dbReference>
<keyword evidence="3" id="KW-0175">Coiled coil</keyword>
<comment type="subcellular location">
    <subcellularLocation>
        <location evidence="1">Midbody</location>
    </subcellularLocation>
</comment>
<dbReference type="GO" id="GO:0006366">
    <property type="term" value="P:transcription by RNA polymerase II"/>
    <property type="evidence" value="ECO:0007669"/>
    <property type="project" value="TreeGrafter"/>
</dbReference>
<dbReference type="InterPro" id="IPR010422">
    <property type="entry name" value="Ccdc124/Oxs1"/>
</dbReference>
<name>A0A0N5DC91_THECL</name>
<dbReference type="OMA" id="DRHTERW"/>
<dbReference type="InterPro" id="IPR054414">
    <property type="entry name" value="Ccdc124/Oxs1_C"/>
</dbReference>
<evidence type="ECO:0000256" key="3">
    <source>
        <dbReference type="ARBA" id="ARBA00023054"/>
    </source>
</evidence>
<dbReference type="OrthoDB" id="76412at2759"/>
<dbReference type="SUPFAM" id="SSF47095">
    <property type="entry name" value="HMG-box"/>
    <property type="match status" value="1"/>
</dbReference>
<evidence type="ECO:0000256" key="1">
    <source>
        <dbReference type="ARBA" id="ARBA00004214"/>
    </source>
</evidence>
<proteinExistence type="inferred from homology"/>
<accession>A0A0N5DC91</accession>
<dbReference type="AlphaFoldDB" id="A0A0N5DC91"/>
<dbReference type="WBParaSite" id="TCLT_0001081001-mRNA-1">
    <property type="protein sequence ID" value="TCLT_0001081001-mRNA-1"/>
    <property type="gene ID" value="TCLT_0001081001"/>
</dbReference>
<dbReference type="GO" id="GO:0003713">
    <property type="term" value="F:transcription coactivator activity"/>
    <property type="evidence" value="ECO:0007669"/>
    <property type="project" value="TreeGrafter"/>
</dbReference>